<keyword evidence="2" id="KW-1185">Reference proteome</keyword>
<proteinExistence type="predicted"/>
<comment type="caution">
    <text evidence="1">The sequence shown here is derived from an EMBL/GenBank/DDBJ whole genome shotgun (WGS) entry which is preliminary data.</text>
</comment>
<evidence type="ECO:0000313" key="1">
    <source>
        <dbReference type="EMBL" id="KAK9784016.1"/>
    </source>
</evidence>
<protein>
    <submittedName>
        <fullName evidence="1">Uncharacterized protein</fullName>
    </submittedName>
</protein>
<evidence type="ECO:0000313" key="2">
    <source>
        <dbReference type="Proteomes" id="UP001465668"/>
    </source>
</evidence>
<dbReference type="Proteomes" id="UP001465668">
    <property type="component" value="Unassembled WGS sequence"/>
</dbReference>
<gene>
    <name evidence="1" type="ORF">SCAR479_00575</name>
</gene>
<name>A0ABR2Y9W8_9PEZI</name>
<accession>A0ABR2Y9W8</accession>
<sequence length="125" mass="13911">MANGSHSVFFTKYLNFERNDTQNSQAKLLTVIGASIIYLLSIDSIDDNKTAKAFLAERCPEACDIISSVWNCDLTRGEAENGEPAVLAWSECLQTVFLDLSHSTNTLRDHFDHPIIKSQKSSQNS</sequence>
<dbReference type="EMBL" id="JARVKM010000001">
    <property type="protein sequence ID" value="KAK9784016.1"/>
    <property type="molecule type" value="Genomic_DNA"/>
</dbReference>
<reference evidence="1 2" key="1">
    <citation type="submission" date="2024-02" db="EMBL/GenBank/DDBJ databases">
        <title>First draft genome assembly of two strains of Seiridium cardinale.</title>
        <authorList>
            <person name="Emiliani G."/>
            <person name="Scali E."/>
        </authorList>
    </citation>
    <scope>NUCLEOTIDE SEQUENCE [LARGE SCALE GENOMIC DNA]</scope>
    <source>
        <strain evidence="1 2">BM-138-000479</strain>
    </source>
</reference>
<organism evidence="1 2">
    <name type="scientific">Seiridium cardinale</name>
    <dbReference type="NCBI Taxonomy" id="138064"/>
    <lineage>
        <taxon>Eukaryota</taxon>
        <taxon>Fungi</taxon>
        <taxon>Dikarya</taxon>
        <taxon>Ascomycota</taxon>
        <taxon>Pezizomycotina</taxon>
        <taxon>Sordariomycetes</taxon>
        <taxon>Xylariomycetidae</taxon>
        <taxon>Amphisphaeriales</taxon>
        <taxon>Sporocadaceae</taxon>
        <taxon>Seiridium</taxon>
    </lineage>
</organism>